<evidence type="ECO:0000313" key="14">
    <source>
        <dbReference type="Proteomes" id="UP000039046"/>
    </source>
</evidence>
<sequence>MSWWLSAVTFPFSLSGSPDALSFFLPSLSSRFLSLFWRLRLHWSTICLSDLARSSRSLAFAAASALPTSGGCLPQNTDTMDLVRRNYQGTYAQDLDFGPEYGDFFDFSLWFESVIMTICPIVVFLAIAPFHILHYRKRPVTAKIAIHFWLLTASAVALTCLEVAKAVVWSLAPRGASPAYQASTALSAIAAFTLLLMIMLEYRHSLHSSVLSSGMFTVFFFVDILKTRSFFLRDGLATVGGLSVAVTVLKALIVILQEFPKPRSEEVVDNSHSPEAISGFWNQALCFWLNKTMLAGGRATMTMKNLESLGPDFSSERLSVEFGEIWQRQNKKSSWALASATTVALRWVFLAGLLTRMINIACTWAIAFTLRATVQSLGEEVPVWTPKALVLANVTLYVLRSIVVSLNSYYINKLLTLARGILTTQIIKKNFCLDLAKAKESTAITLMSTDVEQICDLIVQLYDYITAFPEMGFGLYFIDRIIGTAFVLPVIIAVFSSLYSIVLTKRVIKSQGYWNEGIQGRVAKMSAILQQIKGIKMIGLERTIGEYMQMTREQETTRSLKWRWNKLYSFINYSIGHIWTRAVGIIGGVFWTVWKDGLDPTEVYTYLSLSMLILDPILVITVKMPALGGALANFDRIQTYLLEDERQDPRYLCDSIDARYEKASLAKNSELEEKAAAETTQISVEDVSIAALNKEEGEYLLQPMNLSIDAGSLNMIIGPVGCGKSVLLRALLGEITLAGGCIRITTDNMAYCHQNAWIPSCTIRQAVLGENEFESAWYQDVLKACALDYDVSKITDQARTGNDNGGLLSGGQKQRVALARAVYSRAPILILDDILSALDRRTARLVFTRLLGADGLLRQQKRTVVIATHSVEWLQEANQVLSIDTAGNVVSYRSQEDIAAVKAVAIASQGKHADEDFEEEEVVLKVEEETEIDEIDIDTNLASDKTLYKLLLQGTSWLLRILVGIGLVGFAVFQTSNELWIRIWLAIDPKSKVLVAGLVAMIVADTLNMAYVSYFWHIVAIPKMANNLHRLFLNGVMSATLPFLTTAQSGSLLNRFSQDMTLFSYKMPNSMYLAWGSLLFALMMFAYVCAGASYSACALPFVFGLLWVLQNFYLRTSKQMRILDLEAKTPLFAKISETATGVEHLRAYGWQRPAIASIYAALDRSQKSFYYMYSIQRWLGFALNMISAGMVAVLLSVALLTTTGSSQASLGLGMFALMSLQQELNVFITFWTLLETSLGAVARLKVFLENTPLEEDGEGVVDQPSSWPSRGEVEFSNVSASYSAEPDAKLAIENLSLKVPAGESLAIVGRTGSGKSSIVLTLLHFLHHTGGVTIDGVDIRNVPRQQLRQVITTMPQDHVDIPGTVRNNVVPLEIMSTATPSAEEDKELIEVLTKVGLWDHISSQGGLDESITKMALSAGQRQLMSLARAMVHHQRSGSKIIVMDEATSNMDYQTDTTMHEVMETAFADCTRIVVTHRNTVLSRCHLLARMEDGRLTSLEKQSRGGSKNVSVEASSEMGE</sequence>
<dbReference type="Pfam" id="PF00664">
    <property type="entry name" value="ABC_membrane"/>
    <property type="match status" value="1"/>
</dbReference>
<evidence type="ECO:0000256" key="6">
    <source>
        <dbReference type="ARBA" id="ARBA00022840"/>
    </source>
</evidence>
<feature type="compositionally biased region" description="Polar residues" evidence="9">
    <location>
        <begin position="1503"/>
        <end position="1513"/>
    </location>
</feature>
<dbReference type="GO" id="GO:0005524">
    <property type="term" value="F:ATP binding"/>
    <property type="evidence" value="ECO:0007669"/>
    <property type="project" value="UniProtKB-KW"/>
</dbReference>
<feature type="transmembrane region" description="Helical" evidence="10">
    <location>
        <begin position="570"/>
        <end position="591"/>
    </location>
</feature>
<evidence type="ECO:0000256" key="2">
    <source>
        <dbReference type="ARBA" id="ARBA00022448"/>
    </source>
</evidence>
<protein>
    <recommendedName>
        <fullName evidence="15">ABC transporter</fullName>
    </recommendedName>
</protein>
<reference evidence="13 14" key="1">
    <citation type="journal article" date="2015" name="Genome Announc.">
        <title>Draft Genome Sequence and Gene Annotation of the Entomopathogenic Fungus Verticillium hemipterigenum.</title>
        <authorList>
            <person name="Horn F."/>
            <person name="Habel A."/>
            <person name="Scharf D.H."/>
            <person name="Dworschak J."/>
            <person name="Brakhage A.A."/>
            <person name="Guthke R."/>
            <person name="Hertweck C."/>
            <person name="Linde J."/>
        </authorList>
    </citation>
    <scope>NUCLEOTIDE SEQUENCE [LARGE SCALE GENOMIC DNA]</scope>
</reference>
<dbReference type="InterPro" id="IPR044726">
    <property type="entry name" value="ABCC_6TM_D2"/>
</dbReference>
<feature type="domain" description="ABC transmembrane type-1" evidence="12">
    <location>
        <begin position="347"/>
        <end position="629"/>
    </location>
</feature>
<feature type="transmembrane region" description="Helical" evidence="10">
    <location>
        <begin position="237"/>
        <end position="256"/>
    </location>
</feature>
<feature type="domain" description="ABC transmembrane type-1" evidence="12">
    <location>
        <begin position="950"/>
        <end position="1236"/>
    </location>
</feature>
<feature type="transmembrane region" description="Helical" evidence="10">
    <location>
        <begin position="109"/>
        <end position="132"/>
    </location>
</feature>
<feature type="transmembrane region" description="Helical" evidence="10">
    <location>
        <begin position="358"/>
        <end position="377"/>
    </location>
</feature>
<evidence type="ECO:0000259" key="12">
    <source>
        <dbReference type="PROSITE" id="PS50929"/>
    </source>
</evidence>
<proteinExistence type="predicted"/>
<dbReference type="InterPro" id="IPR036640">
    <property type="entry name" value="ABC1_TM_sf"/>
</dbReference>
<keyword evidence="14" id="KW-1185">Reference proteome</keyword>
<dbReference type="STRING" id="1531966.A0A0A1T7D9"/>
<comment type="subcellular location">
    <subcellularLocation>
        <location evidence="1">Cell membrane</location>
        <topology evidence="1">Multi-pass membrane protein</topology>
    </subcellularLocation>
</comment>
<dbReference type="SUPFAM" id="SSF52540">
    <property type="entry name" value="P-loop containing nucleoside triphosphate hydrolases"/>
    <property type="match status" value="2"/>
</dbReference>
<feature type="transmembrane region" description="Helical" evidence="10">
    <location>
        <begin position="1178"/>
        <end position="1200"/>
    </location>
</feature>
<dbReference type="OrthoDB" id="6500128at2759"/>
<dbReference type="PROSITE" id="PS50929">
    <property type="entry name" value="ABC_TM1F"/>
    <property type="match status" value="2"/>
</dbReference>
<evidence type="ECO:0000256" key="7">
    <source>
        <dbReference type="ARBA" id="ARBA00022989"/>
    </source>
</evidence>
<keyword evidence="7 10" id="KW-1133">Transmembrane helix</keyword>
<keyword evidence="3" id="KW-1003">Cell membrane</keyword>
<feature type="domain" description="ABC transporter" evidence="11">
    <location>
        <begin position="1273"/>
        <end position="1517"/>
    </location>
</feature>
<dbReference type="InterPro" id="IPR003593">
    <property type="entry name" value="AAA+_ATPase"/>
</dbReference>
<dbReference type="PROSITE" id="PS50893">
    <property type="entry name" value="ABC_TRANSPORTER_2"/>
    <property type="match status" value="2"/>
</dbReference>
<dbReference type="HOGENOM" id="CLU_000604_27_5_1"/>
<dbReference type="GO" id="GO:0140359">
    <property type="term" value="F:ABC-type transporter activity"/>
    <property type="evidence" value="ECO:0007669"/>
    <property type="project" value="InterPro"/>
</dbReference>
<dbReference type="SMART" id="SM00382">
    <property type="entry name" value="AAA"/>
    <property type="match status" value="2"/>
</dbReference>
<organism evidence="13 14">
    <name type="scientific">[Torrubiella] hemipterigena</name>
    <dbReference type="NCBI Taxonomy" id="1531966"/>
    <lineage>
        <taxon>Eukaryota</taxon>
        <taxon>Fungi</taxon>
        <taxon>Dikarya</taxon>
        <taxon>Ascomycota</taxon>
        <taxon>Pezizomycotina</taxon>
        <taxon>Sordariomycetes</taxon>
        <taxon>Hypocreomycetidae</taxon>
        <taxon>Hypocreales</taxon>
        <taxon>Clavicipitaceae</taxon>
        <taxon>Clavicipitaceae incertae sedis</taxon>
        <taxon>'Torrubiella' clade</taxon>
    </lineage>
</organism>
<keyword evidence="8 10" id="KW-0472">Membrane</keyword>
<dbReference type="PANTHER" id="PTHR24223">
    <property type="entry name" value="ATP-BINDING CASSETTE SUB-FAMILY C"/>
    <property type="match status" value="1"/>
</dbReference>
<dbReference type="EMBL" id="CDHN01000001">
    <property type="protein sequence ID" value="CEJ81259.1"/>
    <property type="molecule type" value="Genomic_DNA"/>
</dbReference>
<dbReference type="GO" id="GO:0005886">
    <property type="term" value="C:plasma membrane"/>
    <property type="evidence" value="ECO:0007669"/>
    <property type="project" value="UniProtKB-SubCell"/>
</dbReference>
<dbReference type="PANTHER" id="PTHR24223:SF399">
    <property type="entry name" value="ABC TRANSPORTER ATNG"/>
    <property type="match status" value="1"/>
</dbReference>
<evidence type="ECO:0000256" key="8">
    <source>
        <dbReference type="ARBA" id="ARBA00023136"/>
    </source>
</evidence>
<evidence type="ECO:0000256" key="1">
    <source>
        <dbReference type="ARBA" id="ARBA00004651"/>
    </source>
</evidence>
<dbReference type="InterPro" id="IPR027417">
    <property type="entry name" value="P-loop_NTPase"/>
</dbReference>
<dbReference type="InterPro" id="IPR050173">
    <property type="entry name" value="ABC_transporter_C-like"/>
</dbReference>
<name>A0A0A1T7D9_9HYPO</name>
<accession>A0A0A1T7D9</accession>
<keyword evidence="4 10" id="KW-0812">Transmembrane</keyword>
<evidence type="ECO:0000256" key="4">
    <source>
        <dbReference type="ARBA" id="ARBA00022692"/>
    </source>
</evidence>
<feature type="transmembrane region" description="Helical" evidence="10">
    <location>
        <begin position="1097"/>
        <end position="1114"/>
    </location>
</feature>
<dbReference type="InterPro" id="IPR003439">
    <property type="entry name" value="ABC_transporter-like_ATP-bd"/>
</dbReference>
<feature type="transmembrane region" description="Helical" evidence="10">
    <location>
        <begin position="179"/>
        <end position="199"/>
    </location>
</feature>
<evidence type="ECO:0000256" key="10">
    <source>
        <dbReference type="SAM" id="Phobius"/>
    </source>
</evidence>
<feature type="region of interest" description="Disordered" evidence="9">
    <location>
        <begin position="1498"/>
        <end position="1519"/>
    </location>
</feature>
<dbReference type="Pfam" id="PF00005">
    <property type="entry name" value="ABC_tran"/>
    <property type="match status" value="2"/>
</dbReference>
<feature type="transmembrane region" description="Helical" evidence="10">
    <location>
        <begin position="957"/>
        <end position="973"/>
    </location>
</feature>
<feature type="transmembrane region" description="Helical" evidence="10">
    <location>
        <begin position="1072"/>
        <end position="1090"/>
    </location>
</feature>
<gene>
    <name evidence="13" type="ORF">VHEMI01398</name>
</gene>
<dbReference type="Gene3D" id="1.20.1560.10">
    <property type="entry name" value="ABC transporter type 1, transmembrane domain"/>
    <property type="match status" value="2"/>
</dbReference>
<feature type="transmembrane region" description="Helical" evidence="10">
    <location>
        <begin position="144"/>
        <end position="167"/>
    </location>
</feature>
<dbReference type="Proteomes" id="UP000039046">
    <property type="component" value="Unassembled WGS sequence"/>
</dbReference>
<feature type="transmembrane region" description="Helical" evidence="10">
    <location>
        <begin position="481"/>
        <end position="502"/>
    </location>
</feature>
<feature type="domain" description="ABC transporter" evidence="11">
    <location>
        <begin position="682"/>
        <end position="910"/>
    </location>
</feature>
<dbReference type="GO" id="GO:0016887">
    <property type="term" value="F:ATP hydrolysis activity"/>
    <property type="evidence" value="ECO:0007669"/>
    <property type="project" value="InterPro"/>
</dbReference>
<dbReference type="InterPro" id="IPR011527">
    <property type="entry name" value="ABC1_TM_dom"/>
</dbReference>
<evidence type="ECO:0000256" key="9">
    <source>
        <dbReference type="SAM" id="MobiDB-lite"/>
    </source>
</evidence>
<evidence type="ECO:0000256" key="5">
    <source>
        <dbReference type="ARBA" id="ARBA00022741"/>
    </source>
</evidence>
<dbReference type="InterPro" id="IPR017871">
    <property type="entry name" value="ABC_transporter-like_CS"/>
</dbReference>
<evidence type="ECO:0000313" key="13">
    <source>
        <dbReference type="EMBL" id="CEJ81259.1"/>
    </source>
</evidence>
<evidence type="ECO:0008006" key="15">
    <source>
        <dbReference type="Google" id="ProtNLM"/>
    </source>
</evidence>
<dbReference type="CDD" id="cd18580">
    <property type="entry name" value="ABC_6TM_ABCC_D2"/>
    <property type="match status" value="1"/>
</dbReference>
<keyword evidence="2" id="KW-0813">Transport</keyword>
<dbReference type="SUPFAM" id="SSF90123">
    <property type="entry name" value="ABC transporter transmembrane region"/>
    <property type="match status" value="2"/>
</dbReference>
<keyword evidence="6" id="KW-0067">ATP-binding</keyword>
<dbReference type="PROSITE" id="PS00211">
    <property type="entry name" value="ABC_TRANSPORTER_1"/>
    <property type="match status" value="2"/>
</dbReference>
<dbReference type="Gene3D" id="3.40.50.300">
    <property type="entry name" value="P-loop containing nucleotide triphosphate hydrolases"/>
    <property type="match status" value="2"/>
</dbReference>
<evidence type="ECO:0000256" key="3">
    <source>
        <dbReference type="ARBA" id="ARBA00022475"/>
    </source>
</evidence>
<feature type="transmembrane region" description="Helical" evidence="10">
    <location>
        <begin position="993"/>
        <end position="1019"/>
    </location>
</feature>
<feature type="transmembrane region" description="Helical" evidence="10">
    <location>
        <begin position="206"/>
        <end position="225"/>
    </location>
</feature>
<evidence type="ECO:0000259" key="11">
    <source>
        <dbReference type="PROSITE" id="PS50893"/>
    </source>
</evidence>
<keyword evidence="5" id="KW-0547">Nucleotide-binding</keyword>